<dbReference type="Proteomes" id="UP001165092">
    <property type="component" value="Unassembled WGS sequence"/>
</dbReference>
<protein>
    <submittedName>
        <fullName evidence="3">Cysteine hydrolase</fullName>
    </submittedName>
</protein>
<dbReference type="InterPro" id="IPR036380">
    <property type="entry name" value="Isochorismatase-like_sf"/>
</dbReference>
<dbReference type="SUPFAM" id="SSF52499">
    <property type="entry name" value="Isochorismatase-like hydrolases"/>
    <property type="match status" value="1"/>
</dbReference>
<dbReference type="Gene3D" id="3.40.50.850">
    <property type="entry name" value="Isochorismatase-like"/>
    <property type="match status" value="1"/>
</dbReference>
<reference evidence="3" key="1">
    <citation type="submission" date="2023-02" db="EMBL/GenBank/DDBJ databases">
        <title>Nocardiopsis ansamitocini NBRC 112285.</title>
        <authorList>
            <person name="Ichikawa N."/>
            <person name="Sato H."/>
            <person name="Tonouchi N."/>
        </authorList>
    </citation>
    <scope>NUCLEOTIDE SEQUENCE</scope>
    <source>
        <strain evidence="3">NBRC 112285</strain>
    </source>
</reference>
<proteinExistence type="predicted"/>
<name>A0A9W6P237_9ACTN</name>
<dbReference type="EMBL" id="BSQG01000001">
    <property type="protein sequence ID" value="GLU45809.1"/>
    <property type="molecule type" value="Genomic_DNA"/>
</dbReference>
<dbReference type="AlphaFoldDB" id="A0A9W6P237"/>
<feature type="domain" description="Isochorismatase-like" evidence="2">
    <location>
        <begin position="3"/>
        <end position="146"/>
    </location>
</feature>
<gene>
    <name evidence="3" type="ORF">Nans01_01600</name>
</gene>
<sequence length="169" mass="17863">MTTVLLLIDVQRNMLQPPEPVPAAAEVAPVLADLLERARFAGAPVVHVRNNGGPDDPDETGTFGWELVCRPRTGELVVDKTEPDAFSGTPLAGLLPVGASVVIAGMQSEFCVRATARAAMRRGHPVTLVRGAHATYDDAAPAHGISQDVEKELVHEGAALADLDEVRFA</sequence>
<comment type="caution">
    <text evidence="3">The sequence shown here is derived from an EMBL/GenBank/DDBJ whole genome shotgun (WGS) entry which is preliminary data.</text>
</comment>
<evidence type="ECO:0000313" key="4">
    <source>
        <dbReference type="Proteomes" id="UP001165092"/>
    </source>
</evidence>
<dbReference type="PANTHER" id="PTHR43540:SF1">
    <property type="entry name" value="ISOCHORISMATASE HYDROLASE"/>
    <property type="match status" value="1"/>
</dbReference>
<dbReference type="Pfam" id="PF00857">
    <property type="entry name" value="Isochorismatase"/>
    <property type="match status" value="1"/>
</dbReference>
<organism evidence="3 4">
    <name type="scientific">Nocardiopsis ansamitocini</name>
    <dbReference type="NCBI Taxonomy" id="1670832"/>
    <lineage>
        <taxon>Bacteria</taxon>
        <taxon>Bacillati</taxon>
        <taxon>Actinomycetota</taxon>
        <taxon>Actinomycetes</taxon>
        <taxon>Streptosporangiales</taxon>
        <taxon>Nocardiopsidaceae</taxon>
        <taxon>Nocardiopsis</taxon>
    </lineage>
</organism>
<dbReference type="InterPro" id="IPR050272">
    <property type="entry name" value="Isochorismatase-like_hydrls"/>
</dbReference>
<evidence type="ECO:0000256" key="1">
    <source>
        <dbReference type="ARBA" id="ARBA00022801"/>
    </source>
</evidence>
<dbReference type="RefSeq" id="WP_285756694.1">
    <property type="nucleotide sequence ID" value="NZ_BSQG01000001.1"/>
</dbReference>
<dbReference type="InterPro" id="IPR000868">
    <property type="entry name" value="Isochorismatase-like_dom"/>
</dbReference>
<accession>A0A9W6P237</accession>
<keyword evidence="4" id="KW-1185">Reference proteome</keyword>
<keyword evidence="1 3" id="KW-0378">Hydrolase</keyword>
<evidence type="ECO:0000259" key="2">
    <source>
        <dbReference type="Pfam" id="PF00857"/>
    </source>
</evidence>
<dbReference type="PANTHER" id="PTHR43540">
    <property type="entry name" value="PEROXYUREIDOACRYLATE/UREIDOACRYLATE AMIDOHYDROLASE-RELATED"/>
    <property type="match status" value="1"/>
</dbReference>
<dbReference type="GO" id="GO:0016787">
    <property type="term" value="F:hydrolase activity"/>
    <property type="evidence" value="ECO:0007669"/>
    <property type="project" value="UniProtKB-KW"/>
</dbReference>
<evidence type="ECO:0000313" key="3">
    <source>
        <dbReference type="EMBL" id="GLU45809.1"/>
    </source>
</evidence>